<feature type="transmembrane region" description="Helical" evidence="2">
    <location>
        <begin position="12"/>
        <end position="45"/>
    </location>
</feature>
<feature type="transmembrane region" description="Helical" evidence="2">
    <location>
        <begin position="342"/>
        <end position="361"/>
    </location>
</feature>
<keyword evidence="2" id="KW-0472">Membrane</keyword>
<evidence type="ECO:0000313" key="4">
    <source>
        <dbReference type="Proteomes" id="UP001500467"/>
    </source>
</evidence>
<feature type="compositionally biased region" description="Acidic residues" evidence="1">
    <location>
        <begin position="77"/>
        <end position="90"/>
    </location>
</feature>
<feature type="compositionally biased region" description="Gly residues" evidence="1">
    <location>
        <begin position="67"/>
        <end position="76"/>
    </location>
</feature>
<keyword evidence="2" id="KW-1133">Transmembrane helix</keyword>
<name>A0ABN1VE08_9PSEU</name>
<feature type="transmembrane region" description="Helical" evidence="2">
    <location>
        <begin position="301"/>
        <end position="330"/>
    </location>
</feature>
<dbReference type="Proteomes" id="UP001500467">
    <property type="component" value="Unassembled WGS sequence"/>
</dbReference>
<accession>A0ABN1VE08</accession>
<organism evidence="3 4">
    <name type="scientific">Prauserella alba</name>
    <dbReference type="NCBI Taxonomy" id="176898"/>
    <lineage>
        <taxon>Bacteria</taxon>
        <taxon>Bacillati</taxon>
        <taxon>Actinomycetota</taxon>
        <taxon>Actinomycetes</taxon>
        <taxon>Pseudonocardiales</taxon>
        <taxon>Pseudonocardiaceae</taxon>
        <taxon>Prauserella</taxon>
    </lineage>
</organism>
<keyword evidence="2" id="KW-0812">Transmembrane</keyword>
<feature type="transmembrane region" description="Helical" evidence="2">
    <location>
        <begin position="137"/>
        <end position="156"/>
    </location>
</feature>
<feature type="region of interest" description="Disordered" evidence="1">
    <location>
        <begin position="59"/>
        <end position="102"/>
    </location>
</feature>
<feature type="transmembrane region" description="Helical" evidence="2">
    <location>
        <begin position="197"/>
        <end position="216"/>
    </location>
</feature>
<gene>
    <name evidence="3" type="ORF">GCM10009675_20890</name>
</gene>
<protein>
    <recommendedName>
        <fullName evidence="5">Type VII secretion integral membrane protein EccD</fullName>
    </recommendedName>
</protein>
<feature type="transmembrane region" description="Helical" evidence="2">
    <location>
        <begin position="163"/>
        <end position="185"/>
    </location>
</feature>
<feature type="transmembrane region" description="Helical" evidence="2">
    <location>
        <begin position="263"/>
        <end position="289"/>
    </location>
</feature>
<reference evidence="3 4" key="1">
    <citation type="journal article" date="2019" name="Int. J. Syst. Evol. Microbiol.">
        <title>The Global Catalogue of Microorganisms (GCM) 10K type strain sequencing project: providing services to taxonomists for standard genome sequencing and annotation.</title>
        <authorList>
            <consortium name="The Broad Institute Genomics Platform"/>
            <consortium name="The Broad Institute Genome Sequencing Center for Infectious Disease"/>
            <person name="Wu L."/>
            <person name="Ma J."/>
        </authorList>
    </citation>
    <scope>NUCLEOTIDE SEQUENCE [LARGE SCALE GENOMIC DNA]</scope>
    <source>
        <strain evidence="3 4">JCM 13022</strain>
    </source>
</reference>
<evidence type="ECO:0000313" key="3">
    <source>
        <dbReference type="EMBL" id="GAA1203235.1"/>
    </source>
</evidence>
<evidence type="ECO:0000256" key="1">
    <source>
        <dbReference type="SAM" id="MobiDB-lite"/>
    </source>
</evidence>
<evidence type="ECO:0008006" key="5">
    <source>
        <dbReference type="Google" id="ProtNLM"/>
    </source>
</evidence>
<feature type="transmembrane region" description="Helical" evidence="2">
    <location>
        <begin position="223"/>
        <end position="243"/>
    </location>
</feature>
<evidence type="ECO:0000256" key="2">
    <source>
        <dbReference type="SAM" id="Phobius"/>
    </source>
</evidence>
<comment type="caution">
    <text evidence="3">The sequence shown here is derived from an EMBL/GenBank/DDBJ whole genome shotgun (WGS) entry which is preliminary data.</text>
</comment>
<sequence length="363" mass="35352">MPVTVNEGRWAAVWIALGVLGGLAVAVAGAGWWALFGIALAAVFVLAAEPGVARLGTPAGAAAPGGRASGGPGPDGGECDGDVPESDGDVPDGAARPGPGPGPGRLVDGFGRAARLAIVVLAASTFAAYLVPDHRPAAAVLLVAGVAVADVAGIRLDAYWRRWVGGLLLLAAAAFVAVCLGVSPAPSHAAEPVGGDTPWGVVGGVLSAAAVFVPVLRGRSRRTVVVGSVAALVVAGAALYQLGPLRLGLSTTSLRDTFAAADAQALAPALGAVVTLACLPAALTAFGAARQRAHPSQITSVVVPAAVAAIPAALLAPAAAVTVAAMLALAELAGRAAVGRRGPGRVAVVVPAVLLFGGLLTRL</sequence>
<feature type="transmembrane region" description="Helical" evidence="2">
    <location>
        <begin position="113"/>
        <end position="131"/>
    </location>
</feature>
<proteinExistence type="predicted"/>
<keyword evidence="4" id="KW-1185">Reference proteome</keyword>
<dbReference type="EMBL" id="BAAALM010000007">
    <property type="protein sequence ID" value="GAA1203235.1"/>
    <property type="molecule type" value="Genomic_DNA"/>
</dbReference>